<dbReference type="AlphaFoldDB" id="A0A7R8CKL2"/>
<dbReference type="PANTHER" id="PTHR12176:SF80">
    <property type="entry name" value="EEF1A LYSINE METHYLTRANSFERASE 4"/>
    <property type="match status" value="1"/>
</dbReference>
<dbReference type="GO" id="GO:0008168">
    <property type="term" value="F:methyltransferase activity"/>
    <property type="evidence" value="ECO:0007669"/>
    <property type="project" value="UniProtKB-KW"/>
</dbReference>
<name>A0A7R8CKL2_LEPSM</name>
<keyword evidence="2 4" id="KW-0489">Methyltransferase</keyword>
<comment type="similarity">
    <text evidence="1">Belongs to the methyltransferase superfamily.</text>
</comment>
<proteinExistence type="inferred from homology"/>
<evidence type="ECO:0000256" key="2">
    <source>
        <dbReference type="ARBA" id="ARBA00022603"/>
    </source>
</evidence>
<sequence length="220" mass="25088">MICLPTNNSDYSSPNYWESRYCQEKDEDYEWLENAILILGCGNSTLGPDMVEFDGFRDVTSIDIAGSVIQRQSEKYKVMDISNLSSFDDESLDVVIEKATVDALIASEKSPWCLSNETQTLIHRTCKETIPLYGKNEYNWGLSYYKIQGKESSLDYYFYRMIKGKHLQEDVREDSSSSISIYCKQGTSGISNLKISDEEVIMSSSDEEEGFVGKFNMDDD</sequence>
<dbReference type="Gene3D" id="3.40.50.150">
    <property type="entry name" value="Vaccinia Virus protein VP39"/>
    <property type="match status" value="1"/>
</dbReference>
<dbReference type="SUPFAM" id="SSF53335">
    <property type="entry name" value="S-adenosyl-L-methionine-dependent methyltransferases"/>
    <property type="match status" value="1"/>
</dbReference>
<evidence type="ECO:0000256" key="3">
    <source>
        <dbReference type="ARBA" id="ARBA00022679"/>
    </source>
</evidence>
<protein>
    <submittedName>
        <fullName evidence="4">EEF1AKMT4</fullName>
        <ecNumber evidence="4">2.1.1.-</ecNumber>
    </submittedName>
</protein>
<dbReference type="EC" id="2.1.1.-" evidence="4"/>
<evidence type="ECO:0000256" key="1">
    <source>
        <dbReference type="ARBA" id="ARBA00008361"/>
    </source>
</evidence>
<dbReference type="OrthoDB" id="411785at2759"/>
<keyword evidence="5" id="KW-1185">Reference proteome</keyword>
<keyword evidence="3 4" id="KW-0808">Transferase</keyword>
<dbReference type="Proteomes" id="UP000675881">
    <property type="component" value="Chromosome 14"/>
</dbReference>
<evidence type="ECO:0000313" key="5">
    <source>
        <dbReference type="Proteomes" id="UP000675881"/>
    </source>
</evidence>
<dbReference type="EMBL" id="HG994593">
    <property type="protein sequence ID" value="CAF2846402.1"/>
    <property type="molecule type" value="Genomic_DNA"/>
</dbReference>
<gene>
    <name evidence="4" type="ORF">LSAA_4952</name>
</gene>
<organism evidence="4 5">
    <name type="scientific">Lepeophtheirus salmonis</name>
    <name type="common">Salmon louse</name>
    <name type="synonym">Caligus salmonis</name>
    <dbReference type="NCBI Taxonomy" id="72036"/>
    <lineage>
        <taxon>Eukaryota</taxon>
        <taxon>Metazoa</taxon>
        <taxon>Ecdysozoa</taxon>
        <taxon>Arthropoda</taxon>
        <taxon>Crustacea</taxon>
        <taxon>Multicrustacea</taxon>
        <taxon>Hexanauplia</taxon>
        <taxon>Copepoda</taxon>
        <taxon>Siphonostomatoida</taxon>
        <taxon>Caligidae</taxon>
        <taxon>Lepeophtheirus</taxon>
    </lineage>
</organism>
<reference evidence="4" key="1">
    <citation type="submission" date="2021-02" db="EMBL/GenBank/DDBJ databases">
        <authorList>
            <person name="Bekaert M."/>
        </authorList>
    </citation>
    <scope>NUCLEOTIDE SEQUENCE</scope>
    <source>
        <strain evidence="4">IoA-00</strain>
    </source>
</reference>
<dbReference type="GO" id="GO:0032259">
    <property type="term" value="P:methylation"/>
    <property type="evidence" value="ECO:0007669"/>
    <property type="project" value="UniProtKB-KW"/>
</dbReference>
<dbReference type="PANTHER" id="PTHR12176">
    <property type="entry name" value="SAM-DEPENDENT METHYLTRANSFERASE SUPERFAMILY PROTEIN"/>
    <property type="match status" value="1"/>
</dbReference>
<dbReference type="InterPro" id="IPR029063">
    <property type="entry name" value="SAM-dependent_MTases_sf"/>
</dbReference>
<dbReference type="InterPro" id="IPR051419">
    <property type="entry name" value="Lys/N-term_MeTrsfase_sf"/>
</dbReference>
<accession>A0A7R8CKL2</accession>
<evidence type="ECO:0000313" key="4">
    <source>
        <dbReference type="EMBL" id="CAF2846402.1"/>
    </source>
</evidence>